<dbReference type="InterPro" id="IPR009057">
    <property type="entry name" value="Homeodomain-like_sf"/>
</dbReference>
<feature type="domain" description="HTH psq-type" evidence="2">
    <location>
        <begin position="19"/>
        <end position="53"/>
    </location>
</feature>
<dbReference type="Pfam" id="PF05225">
    <property type="entry name" value="HTH_psq"/>
    <property type="match status" value="1"/>
</dbReference>
<comment type="subcellular location">
    <subcellularLocation>
        <location evidence="1">Nucleus</location>
    </subcellularLocation>
</comment>
<dbReference type="OrthoDB" id="8193167at2759"/>
<reference evidence="3" key="1">
    <citation type="submission" date="2022-03" db="EMBL/GenBank/DDBJ databases">
        <authorList>
            <person name="Sayadi A."/>
        </authorList>
    </citation>
    <scope>NUCLEOTIDE SEQUENCE</scope>
</reference>
<protein>
    <recommendedName>
        <fullName evidence="2">HTH psq-type domain-containing protein</fullName>
    </recommendedName>
</protein>
<dbReference type="AlphaFoldDB" id="A0A9P0Q919"/>
<proteinExistence type="predicted"/>
<sequence length="210" mass="23783">MPRKPQRLLGARHFKNYSEGKLQQAVDEIKSKPISLCSAAKKYQIAKNTLRNKIHGNHTRRHGKPRVFSEDEEESFAGHLIALSAFGFPVTAEGLKVCVKAYLDRQGRKVSCFNNNYPGPDSVASFLKRLSELSQRFSQNISHARAGIDEAVINEYFDNLQIELEGLPPANIYNYDETNLVDDPGRSKVITRGPSTLRRFAILRKHVYLL</sequence>
<comment type="caution">
    <text evidence="3">The sequence shown here is derived from an EMBL/GenBank/DDBJ whole genome shotgun (WGS) entry which is preliminary data.</text>
</comment>
<gene>
    <name evidence="3" type="ORF">ACAOBT_LOCUS34743</name>
</gene>
<dbReference type="InterPro" id="IPR007889">
    <property type="entry name" value="HTH_Psq"/>
</dbReference>
<organism evidence="3 4">
    <name type="scientific">Acanthoscelides obtectus</name>
    <name type="common">Bean weevil</name>
    <name type="synonym">Bruchus obtectus</name>
    <dbReference type="NCBI Taxonomy" id="200917"/>
    <lineage>
        <taxon>Eukaryota</taxon>
        <taxon>Metazoa</taxon>
        <taxon>Ecdysozoa</taxon>
        <taxon>Arthropoda</taxon>
        <taxon>Hexapoda</taxon>
        <taxon>Insecta</taxon>
        <taxon>Pterygota</taxon>
        <taxon>Neoptera</taxon>
        <taxon>Endopterygota</taxon>
        <taxon>Coleoptera</taxon>
        <taxon>Polyphaga</taxon>
        <taxon>Cucujiformia</taxon>
        <taxon>Chrysomeloidea</taxon>
        <taxon>Chrysomelidae</taxon>
        <taxon>Bruchinae</taxon>
        <taxon>Bruchini</taxon>
        <taxon>Acanthoscelides</taxon>
    </lineage>
</organism>
<dbReference type="EMBL" id="CAKOFQ010008678">
    <property type="protein sequence ID" value="CAH2015409.1"/>
    <property type="molecule type" value="Genomic_DNA"/>
</dbReference>
<dbReference type="Proteomes" id="UP001152888">
    <property type="component" value="Unassembled WGS sequence"/>
</dbReference>
<dbReference type="SUPFAM" id="SSF46689">
    <property type="entry name" value="Homeodomain-like"/>
    <property type="match status" value="1"/>
</dbReference>
<evidence type="ECO:0000313" key="3">
    <source>
        <dbReference type="EMBL" id="CAH2015409.1"/>
    </source>
</evidence>
<dbReference type="GO" id="GO:0003677">
    <property type="term" value="F:DNA binding"/>
    <property type="evidence" value="ECO:0007669"/>
    <property type="project" value="InterPro"/>
</dbReference>
<evidence type="ECO:0000256" key="1">
    <source>
        <dbReference type="ARBA" id="ARBA00004123"/>
    </source>
</evidence>
<dbReference type="Gene3D" id="1.10.10.60">
    <property type="entry name" value="Homeodomain-like"/>
    <property type="match status" value="1"/>
</dbReference>
<keyword evidence="4" id="KW-1185">Reference proteome</keyword>
<evidence type="ECO:0000313" key="4">
    <source>
        <dbReference type="Proteomes" id="UP001152888"/>
    </source>
</evidence>
<evidence type="ECO:0000259" key="2">
    <source>
        <dbReference type="Pfam" id="PF05225"/>
    </source>
</evidence>
<dbReference type="GO" id="GO:0005634">
    <property type="term" value="C:nucleus"/>
    <property type="evidence" value="ECO:0007669"/>
    <property type="project" value="UniProtKB-SubCell"/>
</dbReference>
<name>A0A9P0Q919_ACAOB</name>
<accession>A0A9P0Q919</accession>